<reference evidence="2" key="1">
    <citation type="submission" date="2020-02" db="EMBL/GenBank/DDBJ databases">
        <authorList>
            <person name="Meier V. D."/>
        </authorList>
    </citation>
    <scope>NUCLEOTIDE SEQUENCE</scope>
    <source>
        <strain evidence="2">AVDCRST_MAG29</strain>
    </source>
</reference>
<evidence type="ECO:0000313" key="2">
    <source>
        <dbReference type="EMBL" id="CAA9318449.1"/>
    </source>
</evidence>
<feature type="non-terminal residue" evidence="2">
    <location>
        <position position="390"/>
    </location>
</feature>
<organism evidence="2">
    <name type="scientific">uncultured Nocardioidaceae bacterium</name>
    <dbReference type="NCBI Taxonomy" id="253824"/>
    <lineage>
        <taxon>Bacteria</taxon>
        <taxon>Bacillati</taxon>
        <taxon>Actinomycetota</taxon>
        <taxon>Actinomycetes</taxon>
        <taxon>Propionibacteriales</taxon>
        <taxon>Nocardioidaceae</taxon>
        <taxon>environmental samples</taxon>
    </lineage>
</organism>
<feature type="region of interest" description="Disordered" evidence="1">
    <location>
        <begin position="57"/>
        <end position="136"/>
    </location>
</feature>
<name>A0A6J4KZX5_9ACTN</name>
<gene>
    <name evidence="2" type="ORF">AVDCRST_MAG29-271</name>
</gene>
<feature type="compositionally biased region" description="Basic residues" evidence="1">
    <location>
        <begin position="68"/>
        <end position="90"/>
    </location>
</feature>
<protein>
    <submittedName>
        <fullName evidence="2">Uncharacterized MFS-type transporter</fullName>
    </submittedName>
</protein>
<feature type="compositionally biased region" description="Basic residues" evidence="1">
    <location>
        <begin position="104"/>
        <end position="127"/>
    </location>
</feature>
<evidence type="ECO:0000256" key="1">
    <source>
        <dbReference type="SAM" id="MobiDB-lite"/>
    </source>
</evidence>
<accession>A0A6J4KZX5</accession>
<feature type="region of interest" description="Disordered" evidence="1">
    <location>
        <begin position="342"/>
        <end position="390"/>
    </location>
</feature>
<sequence>ECHPRACPPGGGRGVPGQRRGVRLLGVTDTRCARHLGPHVGPARAAAAVQCHRLAGRPAPVRSGRPALRTRLHRPRVRRHGRRWPRHRRIGSGPRRGAADRCGAGRRRLGHQRLGRRHERRRRRRGTAPRTTADAAVPRRLQRGHGARRPAGRGCSSAAGRCLGPACRHGRAGARVAGLGGSVLLRRRPRRDVDDGSAAGNDVARTAHAGHRRLRPRLRLLRRQRQRLDGAHRRGRAGCQRCPGGTGFRSVRGSDDAGTRFRWLRAAALRPGAGAACQCSGGPGGPAARRRRAGDRAGAARCHVVGSGYCARVPGGDECRRRRPTGRSRTRVRGQLHRLYRLPGGPTPHRPARRPCRYPPGSAGCRRGPRHGAPHGEQHARARAGCGADV</sequence>
<feature type="region of interest" description="Disordered" evidence="1">
    <location>
        <begin position="190"/>
        <end position="213"/>
    </location>
</feature>
<proteinExistence type="predicted"/>
<feature type="non-terminal residue" evidence="2">
    <location>
        <position position="1"/>
    </location>
</feature>
<dbReference type="EMBL" id="CADCUG010000024">
    <property type="protein sequence ID" value="CAA9318449.1"/>
    <property type="molecule type" value="Genomic_DNA"/>
</dbReference>
<dbReference type="AlphaFoldDB" id="A0A6J4KZX5"/>
<feature type="compositionally biased region" description="Low complexity" evidence="1">
    <location>
        <begin position="93"/>
        <end position="102"/>
    </location>
</feature>